<feature type="chain" id="PRO_5032931852" evidence="1">
    <location>
        <begin position="22"/>
        <end position="665"/>
    </location>
</feature>
<evidence type="ECO:0000256" key="1">
    <source>
        <dbReference type="SAM" id="SignalP"/>
    </source>
</evidence>
<accession>A0A818RQ87</accession>
<dbReference type="EMBL" id="CAJOBE010000524">
    <property type="protein sequence ID" value="CAF3654194.1"/>
    <property type="molecule type" value="Genomic_DNA"/>
</dbReference>
<sequence length="665" mass="79420">MHFIYLYLIILLELIIKFTNGIEQNRSNNQASSWSCYLTSERRLECRNLFNFYFSSHTLCGNDNRLLIRQNIDELYIYNDYNCFDHFYQCYFQFDSTWSMCLNSLKKLIIENLSFVIRIDQTKKLIPIDYLKIINTHGSITELLNFFQFSNRSSIYIQNPYPRWSGMDLYAIYLRYPSVRFKQLWINVLDWYPIIYLNYNQQTAIREWLRPIPYYKTLLIYASENKILNCKQTCLHIELGDCKLYHYDMIFLRDFFDSRKENSNELYCYISQSTQRLHWSQIPALYYNYIKPQRSLTQLLPSSELYENCFDQFIKKQYTINSNTDLQEFYSYFRTYESYSIPLWTIYPHATLPNLPLSSTKATTIKTFVNNRSSYPSTIDYINIYEYKLLFNETRWLSSIEAYPDGRFIIIDNRNQQLLLLNENGTYIIDLTSIVLRQIQLSIHDRYSSSTIHNAYSFSQIHIDQDGYIYLISTLAYYIYIFSPDNRLIRCLTPNLLSVSIIRSDCLAITHTGLIYLCDDTYRVIRIYTRMGIPQRIIRLNFLPLKLFIRNNRLFTYSLEYIATIQMYTLLGGPIRTLSMCSYKLPTGVVWFRGKYFLTCGTYLFVLDEQGEQIAEHSLHTLLDYSNTSLIINDFALNKNGLFLLTFRRNGSLFNRYWVIRPTIV</sequence>
<proteinExistence type="predicted"/>
<name>A0A818RQ87_9BILA</name>
<dbReference type="SUPFAM" id="SSF101898">
    <property type="entry name" value="NHL repeat"/>
    <property type="match status" value="1"/>
</dbReference>
<protein>
    <submittedName>
        <fullName evidence="2">Uncharacterized protein</fullName>
    </submittedName>
</protein>
<evidence type="ECO:0000313" key="2">
    <source>
        <dbReference type="EMBL" id="CAF3654194.1"/>
    </source>
</evidence>
<evidence type="ECO:0000313" key="3">
    <source>
        <dbReference type="Proteomes" id="UP000663874"/>
    </source>
</evidence>
<keyword evidence="1" id="KW-0732">Signal</keyword>
<organism evidence="2 3">
    <name type="scientific">Rotaria sordida</name>
    <dbReference type="NCBI Taxonomy" id="392033"/>
    <lineage>
        <taxon>Eukaryota</taxon>
        <taxon>Metazoa</taxon>
        <taxon>Spiralia</taxon>
        <taxon>Gnathifera</taxon>
        <taxon>Rotifera</taxon>
        <taxon>Eurotatoria</taxon>
        <taxon>Bdelloidea</taxon>
        <taxon>Philodinida</taxon>
        <taxon>Philodinidae</taxon>
        <taxon>Rotaria</taxon>
    </lineage>
</organism>
<comment type="caution">
    <text evidence="2">The sequence shown here is derived from an EMBL/GenBank/DDBJ whole genome shotgun (WGS) entry which is preliminary data.</text>
</comment>
<dbReference type="AlphaFoldDB" id="A0A818RQ87"/>
<reference evidence="2" key="1">
    <citation type="submission" date="2021-02" db="EMBL/GenBank/DDBJ databases">
        <authorList>
            <person name="Nowell W R."/>
        </authorList>
    </citation>
    <scope>NUCLEOTIDE SEQUENCE</scope>
</reference>
<dbReference type="Gene3D" id="2.120.10.30">
    <property type="entry name" value="TolB, C-terminal domain"/>
    <property type="match status" value="1"/>
</dbReference>
<feature type="signal peptide" evidence="1">
    <location>
        <begin position="1"/>
        <end position="21"/>
    </location>
</feature>
<dbReference type="Proteomes" id="UP000663874">
    <property type="component" value="Unassembled WGS sequence"/>
</dbReference>
<dbReference type="InterPro" id="IPR011042">
    <property type="entry name" value="6-blade_b-propeller_TolB-like"/>
</dbReference>
<gene>
    <name evidence="2" type="ORF">FNK824_LOCUS6163</name>
</gene>